<name>A0A8S1L4Y6_PARPR</name>
<keyword evidence="1" id="KW-1133">Transmembrane helix</keyword>
<dbReference type="Pfam" id="PF24788">
    <property type="entry name" value="AtPDCT1_2"/>
    <property type="match status" value="1"/>
</dbReference>
<sequence>MATKTDDAVLYNGEDLKSFYFPDKFDHRQSAVPGNPCYNFRFRIFIFFTYIVVTQLGEIFGTPSDDINGIWDWGHLLTTPVNKLYQEHRWFSAMMQISSALILDFAFFYVSLYWVLYERNFRLFAVLILFYAIRAIHLNIFKLEYSPNYYWEDPLVPSLVVKYGKYSDFFYSGHVGFLTICALEMRKVGKSYMALFFFICSIFQAFIVISFAIHYTIDVPGGYIFSHYFFNMVCYWEAKIDFILKRIANCFSRKNKTIRIAYENDTDKQQPTAI</sequence>
<evidence type="ECO:0000313" key="3">
    <source>
        <dbReference type="EMBL" id="CAD8061831.1"/>
    </source>
</evidence>
<reference evidence="3" key="1">
    <citation type="submission" date="2021-01" db="EMBL/GenBank/DDBJ databases">
        <authorList>
            <consortium name="Genoscope - CEA"/>
            <person name="William W."/>
        </authorList>
    </citation>
    <scope>NUCLEOTIDE SEQUENCE</scope>
</reference>
<dbReference type="InterPro" id="IPR055311">
    <property type="entry name" value="PDCT1/2-like"/>
</dbReference>
<dbReference type="PANTHER" id="PTHR34674">
    <property type="entry name" value="PHOSPHATIDYLCHOLINE:DIACYLGLYCEROL CHOLINEPHOSPHOTRANSFERASE 1-RELATED"/>
    <property type="match status" value="1"/>
</dbReference>
<keyword evidence="1" id="KW-0472">Membrane</keyword>
<keyword evidence="1" id="KW-0812">Transmembrane</keyword>
<feature type="transmembrane region" description="Helical" evidence="1">
    <location>
        <begin position="90"/>
        <end position="116"/>
    </location>
</feature>
<dbReference type="PANTHER" id="PTHR34674:SF1">
    <property type="entry name" value="PHOSPHATIDYLCHOLINE:DIACYLGLYCEROL CHOLINEPHOSPHOTRANSFERASE 1-RELATED"/>
    <property type="match status" value="1"/>
</dbReference>
<evidence type="ECO:0000256" key="1">
    <source>
        <dbReference type="SAM" id="Phobius"/>
    </source>
</evidence>
<feature type="transmembrane region" description="Helical" evidence="1">
    <location>
        <begin position="195"/>
        <end position="217"/>
    </location>
</feature>
<feature type="transmembrane region" description="Helical" evidence="1">
    <location>
        <begin position="123"/>
        <end position="143"/>
    </location>
</feature>
<comment type="caution">
    <text evidence="3">The sequence shown here is derived from an EMBL/GenBank/DDBJ whole genome shotgun (WGS) entry which is preliminary data.</text>
</comment>
<accession>A0A8S1L4Y6</accession>
<feature type="transmembrane region" description="Helical" evidence="1">
    <location>
        <begin position="163"/>
        <end position="183"/>
    </location>
</feature>
<evidence type="ECO:0000259" key="2">
    <source>
        <dbReference type="Pfam" id="PF24788"/>
    </source>
</evidence>
<dbReference type="AlphaFoldDB" id="A0A8S1L4Y6"/>
<organism evidence="3 4">
    <name type="scientific">Paramecium primaurelia</name>
    <dbReference type="NCBI Taxonomy" id="5886"/>
    <lineage>
        <taxon>Eukaryota</taxon>
        <taxon>Sar</taxon>
        <taxon>Alveolata</taxon>
        <taxon>Ciliophora</taxon>
        <taxon>Intramacronucleata</taxon>
        <taxon>Oligohymenophorea</taxon>
        <taxon>Peniculida</taxon>
        <taxon>Parameciidae</taxon>
        <taxon>Paramecium</taxon>
    </lineage>
</organism>
<dbReference type="Proteomes" id="UP000688137">
    <property type="component" value="Unassembled WGS sequence"/>
</dbReference>
<feature type="domain" description="AtPDCT1/2 transmembrane" evidence="2">
    <location>
        <begin position="72"/>
        <end position="227"/>
    </location>
</feature>
<evidence type="ECO:0000313" key="4">
    <source>
        <dbReference type="Proteomes" id="UP000688137"/>
    </source>
</evidence>
<dbReference type="EMBL" id="CAJJDM010000031">
    <property type="protein sequence ID" value="CAD8061831.1"/>
    <property type="molecule type" value="Genomic_DNA"/>
</dbReference>
<protein>
    <recommendedName>
        <fullName evidence="2">AtPDCT1/2 transmembrane domain-containing protein</fullName>
    </recommendedName>
</protein>
<gene>
    <name evidence="3" type="ORF">PPRIM_AZ9-3.1.T0320194</name>
</gene>
<dbReference type="OMA" id="RICNDNI"/>
<proteinExistence type="predicted"/>
<dbReference type="InterPro" id="IPR056361">
    <property type="entry name" value="AtPDCT1_2_TM_dom"/>
</dbReference>
<keyword evidence="4" id="KW-1185">Reference proteome</keyword>